<evidence type="ECO:0000256" key="1">
    <source>
        <dbReference type="SAM" id="Phobius"/>
    </source>
</evidence>
<dbReference type="Gene3D" id="2.40.70.10">
    <property type="entry name" value="Acid Proteases"/>
    <property type="match status" value="1"/>
</dbReference>
<dbReference type="PROSITE" id="PS00141">
    <property type="entry name" value="ASP_PROTEASE"/>
    <property type="match status" value="1"/>
</dbReference>
<dbReference type="EMBL" id="CADCVW010000107">
    <property type="protein sequence ID" value="CAA9523188.1"/>
    <property type="molecule type" value="Genomic_DNA"/>
</dbReference>
<evidence type="ECO:0008006" key="3">
    <source>
        <dbReference type="Google" id="ProtNLM"/>
    </source>
</evidence>
<feature type="transmembrane region" description="Helical" evidence="1">
    <location>
        <begin position="37"/>
        <end position="56"/>
    </location>
</feature>
<sequence length="195" mass="20889">MSGEQGAQALYLVGFLVIVLTGLVARRIPFVRGLLMAASWVAIFGLAYLVIAGGGLERAGGQLTTLLSGKPQVVGDTVRIPMSPDGHFYVTARVNGEPIRLLIDSGATVTSFSSDVALRADIDAQGGYRVPVRTANGVVTARRTRAEEIEVETIKVEDMAVLVSDSFGVDGVLGMNFLSRLRRWGVEGRWMVLEP</sequence>
<dbReference type="GO" id="GO:0004190">
    <property type="term" value="F:aspartic-type endopeptidase activity"/>
    <property type="evidence" value="ECO:0007669"/>
    <property type="project" value="InterPro"/>
</dbReference>
<proteinExistence type="predicted"/>
<dbReference type="InterPro" id="IPR011969">
    <property type="entry name" value="Clan_AA_Asp_peptidase_C"/>
</dbReference>
<dbReference type="GO" id="GO:0006508">
    <property type="term" value="P:proteolysis"/>
    <property type="evidence" value="ECO:0007669"/>
    <property type="project" value="InterPro"/>
</dbReference>
<gene>
    <name evidence="2" type="ORF">AVDCRST_MAG39-2665</name>
</gene>
<reference evidence="2" key="1">
    <citation type="submission" date="2020-02" db="EMBL/GenBank/DDBJ databases">
        <authorList>
            <person name="Meier V. D."/>
        </authorList>
    </citation>
    <scope>NUCLEOTIDE SEQUENCE</scope>
    <source>
        <strain evidence="2">AVDCRST_MAG39</strain>
    </source>
</reference>
<organism evidence="2">
    <name type="scientific">uncultured Sphingomonadaceae bacterium</name>
    <dbReference type="NCBI Taxonomy" id="169976"/>
    <lineage>
        <taxon>Bacteria</taxon>
        <taxon>Pseudomonadati</taxon>
        <taxon>Pseudomonadota</taxon>
        <taxon>Alphaproteobacteria</taxon>
        <taxon>Sphingomonadales</taxon>
        <taxon>Sphingomonadaceae</taxon>
        <taxon>environmental samples</taxon>
    </lineage>
</organism>
<dbReference type="InterPro" id="IPR001969">
    <property type="entry name" value="Aspartic_peptidase_AS"/>
</dbReference>
<dbReference type="CDD" id="cd05483">
    <property type="entry name" value="retropepsin_like_bacteria"/>
    <property type="match status" value="1"/>
</dbReference>
<dbReference type="NCBIfam" id="TIGR02281">
    <property type="entry name" value="clan_AA_DTGA"/>
    <property type="match status" value="1"/>
</dbReference>
<dbReference type="SUPFAM" id="SSF50630">
    <property type="entry name" value="Acid proteases"/>
    <property type="match status" value="1"/>
</dbReference>
<keyword evidence="1" id="KW-0472">Membrane</keyword>
<accession>A0A6J4TGG3</accession>
<keyword evidence="1" id="KW-1133">Transmembrane helix</keyword>
<feature type="transmembrane region" description="Helical" evidence="1">
    <location>
        <begin position="6"/>
        <end position="25"/>
    </location>
</feature>
<protein>
    <recommendedName>
        <fullName evidence="3">Aspartyl protease</fullName>
    </recommendedName>
</protein>
<dbReference type="AlphaFoldDB" id="A0A6J4TGG3"/>
<name>A0A6J4TGG3_9SPHN</name>
<evidence type="ECO:0000313" key="2">
    <source>
        <dbReference type="EMBL" id="CAA9523188.1"/>
    </source>
</evidence>
<dbReference type="InterPro" id="IPR034122">
    <property type="entry name" value="Retropepsin-like_bacterial"/>
</dbReference>
<dbReference type="Pfam" id="PF13975">
    <property type="entry name" value="gag-asp_proteas"/>
    <property type="match status" value="1"/>
</dbReference>
<keyword evidence="1" id="KW-0812">Transmembrane</keyword>
<dbReference type="InterPro" id="IPR021109">
    <property type="entry name" value="Peptidase_aspartic_dom_sf"/>
</dbReference>